<dbReference type="OrthoDB" id="1733909at2759"/>
<dbReference type="InterPro" id="IPR027409">
    <property type="entry name" value="GroEL-like_apical_dom_sf"/>
</dbReference>
<comment type="subcellular location">
    <subcellularLocation>
        <location evidence="1">Plastid</location>
        <location evidence="1">Chloroplast</location>
    </subcellularLocation>
</comment>
<dbReference type="Gene3D" id="3.50.7.10">
    <property type="entry name" value="GroEL"/>
    <property type="match status" value="1"/>
</dbReference>
<dbReference type="AlphaFoldDB" id="I3SKN7"/>
<dbReference type="CDD" id="cd03344">
    <property type="entry name" value="GroEL"/>
    <property type="match status" value="1"/>
</dbReference>
<dbReference type="GO" id="GO:0042026">
    <property type="term" value="P:protein refolding"/>
    <property type="evidence" value="ECO:0007669"/>
    <property type="project" value="InterPro"/>
</dbReference>
<evidence type="ECO:0000256" key="6">
    <source>
        <dbReference type="RuleBase" id="RU000418"/>
    </source>
</evidence>
<dbReference type="Gene3D" id="3.30.260.10">
    <property type="entry name" value="TCP-1-like chaperonin intermediate domain"/>
    <property type="match status" value="1"/>
</dbReference>
<dbReference type="GO" id="GO:0006457">
    <property type="term" value="P:protein folding"/>
    <property type="evidence" value="ECO:0000318"/>
    <property type="project" value="GO_Central"/>
</dbReference>
<dbReference type="EnsemblPlants" id="KEH30010">
    <property type="protein sequence ID" value="KEH30010"/>
    <property type="gene ID" value="MTR_4g057970"/>
</dbReference>
<dbReference type="SUPFAM" id="SSF52029">
    <property type="entry name" value="GroEL apical domain-like"/>
    <property type="match status" value="1"/>
</dbReference>
<name>I3SKN7_MEDTR</name>
<dbReference type="NCBIfam" id="NF000592">
    <property type="entry name" value="PRK00013.1"/>
    <property type="match status" value="1"/>
</dbReference>
<sequence>MASTNALSSTSILRSPTNQAQTSLSRKANQHGRVNYRQKVNRFVVKASAKDIAFDQDSRRAMQAGIDKLADAVGLTLGPRGRNVVLDEFGSPKVVNDGVTIARAIELPDAMENAGAALIREVASKTNDSAGDGTTTASILAREIIKLGLLSVTSGANPVSIKKGIDKTVAALVEELEKLARPVKGGDDIKAVASISAGNDELIGTMIAEAIGKVGPDGVLSIESSSSFETTVEVEEGMEIDRGYISPQFVTNLEKSIVEFENARVLITDQKISAIKDIIPLLEKTTQLRAPLLIIAEDITGEALATLVVNKLRGILNVAAIKAPGFGERRKALLQDIAILTGAEFQASDLGLLVESTSIEQLGLARKVTISKDSTTIIADAASKDELQSRVAQLKKELFETDSVYDSEKLAERIAKLSGGVAVIKVGAATETELEDRKLRIEDAKNATFAAIEEGIVPGGGTALVHLSAYVPAIKEKLEDADERLGADIVQKALVAPASLIAQNAGIEGEVVVEKIRSGEWEVGYNAMTDTYENLIESGVIDPAKVTRCALQNAASVAGMVLTTQAIVVEKPKPRAAAAAAPQGLTV</sequence>
<reference evidence="11" key="4">
    <citation type="submission" date="2015-04" db="UniProtKB">
        <authorList>
            <consortium name="EnsemblPlants"/>
        </authorList>
    </citation>
    <scope>IDENTIFICATION</scope>
    <source>
        <strain evidence="11">cv. Jemalong A17</strain>
    </source>
</reference>
<dbReference type="eggNOG" id="KOG0356">
    <property type="taxonomic scope" value="Eukaryota"/>
</dbReference>
<reference evidence="8" key="2">
    <citation type="submission" date="2012-05" db="EMBL/GenBank/DDBJ databases">
        <authorList>
            <person name="Krishnakumar V."/>
            <person name="Cheung F."/>
            <person name="Xiao Y."/>
            <person name="Chan A."/>
            <person name="Moskal W.A."/>
            <person name="Town C.D."/>
        </authorList>
    </citation>
    <scope>NUCLEOTIDE SEQUENCE</scope>
</reference>
<dbReference type="ExpressionAtlas" id="I3SKN7">
    <property type="expression patterns" value="differential"/>
</dbReference>
<dbReference type="FunFam" id="3.50.7.10:FF:000001">
    <property type="entry name" value="60 kDa chaperonin"/>
    <property type="match status" value="1"/>
</dbReference>
<dbReference type="GO" id="GO:0009507">
    <property type="term" value="C:chloroplast"/>
    <property type="evidence" value="ECO:0007669"/>
    <property type="project" value="UniProtKB-SubCell"/>
</dbReference>
<evidence type="ECO:0000256" key="5">
    <source>
        <dbReference type="ARBA" id="ARBA00023186"/>
    </source>
</evidence>
<evidence type="ECO:0000313" key="12">
    <source>
        <dbReference type="Proteomes" id="UP000002051"/>
    </source>
</evidence>
<feature type="compositionally biased region" description="Polar residues" evidence="7">
    <location>
        <begin position="1"/>
        <end position="27"/>
    </location>
</feature>
<dbReference type="PaxDb" id="3880-AES84661"/>
<dbReference type="Gene3D" id="1.10.560.10">
    <property type="entry name" value="GroEL-like equatorial domain"/>
    <property type="match status" value="1"/>
</dbReference>
<dbReference type="Proteomes" id="UP000265566">
    <property type="component" value="Chromosome 4"/>
</dbReference>
<keyword evidence="5" id="KW-0143">Chaperone</keyword>
<dbReference type="InterPro" id="IPR002423">
    <property type="entry name" value="Cpn60/GroEL/TCP-1"/>
</dbReference>
<dbReference type="KEGG" id="mtr:25492419"/>
<proteinExistence type="evidence at transcript level"/>
<reference evidence="9 12" key="1">
    <citation type="journal article" date="2011" name="Nature">
        <title>The Medicago genome provides insight into the evolution of rhizobial symbioses.</title>
        <authorList>
            <person name="Young N.D."/>
            <person name="Debelle F."/>
            <person name="Oldroyd G.E."/>
            <person name="Geurts R."/>
            <person name="Cannon S.B."/>
            <person name="Udvardi M.K."/>
            <person name="Benedito V.A."/>
            <person name="Mayer K.F."/>
            <person name="Gouzy J."/>
            <person name="Schoof H."/>
            <person name="Van de Peer Y."/>
            <person name="Proost S."/>
            <person name="Cook D.R."/>
            <person name="Meyers B.C."/>
            <person name="Spannagl M."/>
            <person name="Cheung F."/>
            <person name="De Mita S."/>
            <person name="Krishnakumar V."/>
            <person name="Gundlach H."/>
            <person name="Zhou S."/>
            <person name="Mudge J."/>
            <person name="Bharti A.K."/>
            <person name="Murray J.D."/>
            <person name="Naoumkina M.A."/>
            <person name="Rosen B."/>
            <person name="Silverstein K.A."/>
            <person name="Tang H."/>
            <person name="Rombauts S."/>
            <person name="Zhao P.X."/>
            <person name="Zhou P."/>
            <person name="Barbe V."/>
            <person name="Bardou P."/>
            <person name="Bechner M."/>
            <person name="Bellec A."/>
            <person name="Berger A."/>
            <person name="Berges H."/>
            <person name="Bidwell S."/>
            <person name="Bisseling T."/>
            <person name="Choisne N."/>
            <person name="Couloux A."/>
            <person name="Denny R."/>
            <person name="Deshpande S."/>
            <person name="Dai X."/>
            <person name="Doyle J.J."/>
            <person name="Dudez A.M."/>
            <person name="Farmer A.D."/>
            <person name="Fouteau S."/>
            <person name="Franken C."/>
            <person name="Gibelin C."/>
            <person name="Gish J."/>
            <person name="Goldstein S."/>
            <person name="Gonzalez A.J."/>
            <person name="Green P.J."/>
            <person name="Hallab A."/>
            <person name="Hartog M."/>
            <person name="Hua A."/>
            <person name="Humphray S.J."/>
            <person name="Jeong D.H."/>
            <person name="Jing Y."/>
            <person name="Jocker A."/>
            <person name="Kenton S.M."/>
            <person name="Kim D.J."/>
            <person name="Klee K."/>
            <person name="Lai H."/>
            <person name="Lang C."/>
            <person name="Lin S."/>
            <person name="Macmil S.L."/>
            <person name="Magdelenat G."/>
            <person name="Matthews L."/>
            <person name="McCorrison J."/>
            <person name="Monaghan E.L."/>
            <person name="Mun J.H."/>
            <person name="Najar F.Z."/>
            <person name="Nicholson C."/>
            <person name="Noirot C."/>
            <person name="O'Bleness M."/>
            <person name="Paule C.R."/>
            <person name="Poulain J."/>
            <person name="Prion F."/>
            <person name="Qin B."/>
            <person name="Qu C."/>
            <person name="Retzel E.F."/>
            <person name="Riddle C."/>
            <person name="Sallet E."/>
            <person name="Samain S."/>
            <person name="Samson N."/>
            <person name="Sanders I."/>
            <person name="Saurat O."/>
            <person name="Scarpelli C."/>
            <person name="Schiex T."/>
            <person name="Segurens B."/>
            <person name="Severin A.J."/>
            <person name="Sherrier D.J."/>
            <person name="Shi R."/>
            <person name="Sims S."/>
            <person name="Singer S.R."/>
            <person name="Sinharoy S."/>
            <person name="Sterck L."/>
            <person name="Viollet A."/>
            <person name="Wang B.B."/>
            <person name="Wang K."/>
            <person name="Wang M."/>
            <person name="Wang X."/>
            <person name="Warfsmann J."/>
            <person name="Weissenbach J."/>
            <person name="White D.D."/>
            <person name="White J.D."/>
            <person name="Wiley G.B."/>
            <person name="Wincker P."/>
            <person name="Xing Y."/>
            <person name="Yang L."/>
            <person name="Yao Z."/>
            <person name="Ying F."/>
            <person name="Zhai J."/>
            <person name="Zhou L."/>
            <person name="Zuber A."/>
            <person name="Denarie J."/>
            <person name="Dixon R.A."/>
            <person name="May G.D."/>
            <person name="Schwartz D.C."/>
            <person name="Rogers J."/>
            <person name="Quetier F."/>
            <person name="Town C.D."/>
            <person name="Roe B.A."/>
        </authorList>
    </citation>
    <scope>NUCLEOTIDE SEQUENCE [LARGE SCALE GENOMIC DNA]</scope>
    <source>
        <strain evidence="9">A17</strain>
        <strain evidence="11 12">cv. Jemalong A17</strain>
    </source>
</reference>
<dbReference type="NCBIfam" id="NF009487">
    <property type="entry name" value="PRK12849.1"/>
    <property type="match status" value="1"/>
</dbReference>
<dbReference type="InterPro" id="IPR027413">
    <property type="entry name" value="GROEL-like_equatorial_sf"/>
</dbReference>
<dbReference type="SUPFAM" id="SSF48592">
    <property type="entry name" value="GroEL equatorial domain-like"/>
    <property type="match status" value="1"/>
</dbReference>
<dbReference type="NCBIfam" id="NF009489">
    <property type="entry name" value="PRK12851.1"/>
    <property type="match status" value="1"/>
</dbReference>
<dbReference type="GO" id="GO:0140662">
    <property type="term" value="F:ATP-dependent protein folding chaperone"/>
    <property type="evidence" value="ECO:0007669"/>
    <property type="project" value="InterPro"/>
</dbReference>
<dbReference type="GO" id="GO:0005524">
    <property type="term" value="F:ATP binding"/>
    <property type="evidence" value="ECO:0007669"/>
    <property type="project" value="UniProtKB-KW"/>
</dbReference>
<evidence type="ECO:0000313" key="10">
    <source>
        <dbReference type="EMBL" id="RHN60692.1"/>
    </source>
</evidence>
<dbReference type="InterPro" id="IPR018370">
    <property type="entry name" value="Chaperonin_Cpn60_CS"/>
</dbReference>
<dbReference type="Gramene" id="rna23046">
    <property type="protein sequence ID" value="RHN60692.1"/>
    <property type="gene ID" value="gene23046"/>
</dbReference>
<keyword evidence="3" id="KW-0547">Nucleotide-binding</keyword>
<keyword evidence="4" id="KW-0067">ATP-binding</keyword>
<evidence type="ECO:0000256" key="2">
    <source>
        <dbReference type="ARBA" id="ARBA00006607"/>
    </source>
</evidence>
<dbReference type="EMBL" id="PSQE01000004">
    <property type="protein sequence ID" value="RHN60692.1"/>
    <property type="molecule type" value="Genomic_DNA"/>
</dbReference>
<evidence type="ECO:0000256" key="4">
    <source>
        <dbReference type="ARBA" id="ARBA00022840"/>
    </source>
</evidence>
<reference evidence="9 12" key="3">
    <citation type="journal article" date="2014" name="BMC Genomics">
        <title>An improved genome release (version Mt4.0) for the model legume Medicago truncatula.</title>
        <authorList>
            <person name="Tang H."/>
            <person name="Krishnakumar V."/>
            <person name="Bidwell S."/>
            <person name="Rosen B."/>
            <person name="Chan A."/>
            <person name="Zhou S."/>
            <person name="Gentzbittel L."/>
            <person name="Childs K.L."/>
            <person name="Yandell M."/>
            <person name="Gundlach H."/>
            <person name="Mayer K.F."/>
            <person name="Schwartz D.C."/>
            <person name="Town C.D."/>
        </authorList>
    </citation>
    <scope>GENOME REANNOTATION</scope>
    <source>
        <strain evidence="9">A17</strain>
        <strain evidence="11 12">cv. Jemalong A17</strain>
    </source>
</reference>
<dbReference type="EMBL" id="BT141035">
    <property type="protein sequence ID" value="AFK40829.1"/>
    <property type="molecule type" value="mRNA"/>
</dbReference>
<evidence type="ECO:0000256" key="3">
    <source>
        <dbReference type="ARBA" id="ARBA00022741"/>
    </source>
</evidence>
<dbReference type="STRING" id="3880.I3SKN7"/>
<feature type="region of interest" description="Disordered" evidence="7">
    <location>
        <begin position="1"/>
        <end position="32"/>
    </location>
</feature>
<dbReference type="NCBIfam" id="TIGR02348">
    <property type="entry name" value="GroEL"/>
    <property type="match status" value="1"/>
</dbReference>
<keyword evidence="12" id="KW-1185">Reference proteome</keyword>
<evidence type="ECO:0000256" key="1">
    <source>
        <dbReference type="ARBA" id="ARBA00004229"/>
    </source>
</evidence>
<dbReference type="InterPro" id="IPR027410">
    <property type="entry name" value="TCP-1-like_intermed_sf"/>
</dbReference>
<dbReference type="Pfam" id="PF00118">
    <property type="entry name" value="Cpn60_TCP1"/>
    <property type="match status" value="1"/>
</dbReference>
<evidence type="ECO:0000313" key="9">
    <source>
        <dbReference type="EMBL" id="KEH30010.1"/>
    </source>
</evidence>
<organism evidence="8">
    <name type="scientific">Medicago truncatula</name>
    <name type="common">Barrel medic</name>
    <name type="synonym">Medicago tribuloides</name>
    <dbReference type="NCBI Taxonomy" id="3880"/>
    <lineage>
        <taxon>Eukaryota</taxon>
        <taxon>Viridiplantae</taxon>
        <taxon>Streptophyta</taxon>
        <taxon>Embryophyta</taxon>
        <taxon>Tracheophyta</taxon>
        <taxon>Spermatophyta</taxon>
        <taxon>Magnoliopsida</taxon>
        <taxon>eudicotyledons</taxon>
        <taxon>Gunneridae</taxon>
        <taxon>Pentapetalae</taxon>
        <taxon>rosids</taxon>
        <taxon>fabids</taxon>
        <taxon>Fabales</taxon>
        <taxon>Fabaceae</taxon>
        <taxon>Papilionoideae</taxon>
        <taxon>50 kb inversion clade</taxon>
        <taxon>NPAAA clade</taxon>
        <taxon>Hologalegina</taxon>
        <taxon>IRL clade</taxon>
        <taxon>Trifolieae</taxon>
        <taxon>Medicago</taxon>
    </lineage>
</organism>
<dbReference type="HAMAP" id="MF_00600">
    <property type="entry name" value="CH60"/>
    <property type="match status" value="1"/>
</dbReference>
<accession>I3SKN7</accession>
<evidence type="ECO:0000313" key="11">
    <source>
        <dbReference type="EnsemblPlants" id="KEH30010"/>
    </source>
</evidence>
<dbReference type="PANTHER" id="PTHR45633">
    <property type="entry name" value="60 KDA HEAT SHOCK PROTEIN, MITOCHONDRIAL"/>
    <property type="match status" value="1"/>
</dbReference>
<dbReference type="EMBL" id="CM001220">
    <property type="protein sequence ID" value="KEH30010.1"/>
    <property type="molecule type" value="Genomic_DNA"/>
</dbReference>
<dbReference type="HOGENOM" id="CLU_016503_1_1_1"/>
<evidence type="ECO:0000313" key="8">
    <source>
        <dbReference type="EMBL" id="AFK40829.1"/>
    </source>
</evidence>
<dbReference type="PRINTS" id="PR00298">
    <property type="entry name" value="CHAPERONIN60"/>
</dbReference>
<dbReference type="Proteomes" id="UP000002051">
    <property type="component" value="Chromosome 4"/>
</dbReference>
<dbReference type="SUPFAM" id="SSF54849">
    <property type="entry name" value="GroEL-intermediate domain like"/>
    <property type="match status" value="2"/>
</dbReference>
<reference evidence="10" key="5">
    <citation type="journal article" date="2018" name="Nat. Plants">
        <title>Whole-genome landscape of Medicago truncatula symbiotic genes.</title>
        <authorList>
            <person name="Pecrix Y."/>
            <person name="Gamas P."/>
            <person name="Carrere S."/>
        </authorList>
    </citation>
    <scope>NUCLEOTIDE SEQUENCE</scope>
    <source>
        <tissue evidence="10">Leaves</tissue>
    </source>
</reference>
<dbReference type="InterPro" id="IPR001844">
    <property type="entry name" value="Cpn60/GroEL"/>
</dbReference>
<evidence type="ECO:0000256" key="7">
    <source>
        <dbReference type="SAM" id="MobiDB-lite"/>
    </source>
</evidence>
<dbReference type="PROSITE" id="PS00296">
    <property type="entry name" value="CHAPERONINS_CPN60"/>
    <property type="match status" value="1"/>
</dbReference>
<gene>
    <name evidence="11" type="primary">25492419</name>
    <name evidence="9" type="ordered locus">MTR_4g057970</name>
    <name evidence="10" type="ORF">MtrunA17_Chr4g0028601</name>
</gene>
<comment type="similarity">
    <text evidence="2 6">Belongs to the chaperonin (HSP60) family.</text>
</comment>
<dbReference type="NCBIfam" id="NF009488">
    <property type="entry name" value="PRK12850.1"/>
    <property type="match status" value="1"/>
</dbReference>
<protein>
    <submittedName>
        <fullName evidence="9 10">RuBisCO large subunit-binding protein</fullName>
    </submittedName>
</protein>